<dbReference type="GO" id="GO:0008233">
    <property type="term" value="F:peptidase activity"/>
    <property type="evidence" value="ECO:0007669"/>
    <property type="project" value="UniProtKB-KW"/>
</dbReference>
<dbReference type="Proteomes" id="UP001612915">
    <property type="component" value="Unassembled WGS sequence"/>
</dbReference>
<keyword evidence="7" id="KW-0720">Serine protease</keyword>
<evidence type="ECO:0000256" key="11">
    <source>
        <dbReference type="SAM" id="Phobius"/>
    </source>
</evidence>
<evidence type="ECO:0000259" key="13">
    <source>
        <dbReference type="Pfam" id="PF08496"/>
    </source>
</evidence>
<dbReference type="EMBL" id="JBITLV010000001">
    <property type="protein sequence ID" value="MFI7586374.1"/>
    <property type="molecule type" value="Genomic_DNA"/>
</dbReference>
<dbReference type="Gene3D" id="6.20.330.10">
    <property type="match status" value="1"/>
</dbReference>
<gene>
    <name evidence="14" type="primary">sohB</name>
    <name evidence="14" type="ORF">ACIB24_04805</name>
</gene>
<keyword evidence="15" id="KW-1185">Reference proteome</keyword>
<feature type="compositionally biased region" description="Basic and acidic residues" evidence="10">
    <location>
        <begin position="79"/>
        <end position="89"/>
    </location>
</feature>
<dbReference type="RefSeq" id="WP_398275911.1">
    <property type="nucleotide sequence ID" value="NZ_JBITLV010000001.1"/>
</dbReference>
<evidence type="ECO:0000313" key="14">
    <source>
        <dbReference type="EMBL" id="MFI7586374.1"/>
    </source>
</evidence>
<dbReference type="InterPro" id="IPR047272">
    <property type="entry name" value="S49_SppA_C"/>
</dbReference>
<dbReference type="PANTHER" id="PTHR42987">
    <property type="entry name" value="PEPTIDASE S49"/>
    <property type="match status" value="1"/>
</dbReference>
<dbReference type="PANTHER" id="PTHR42987:SF4">
    <property type="entry name" value="PROTEASE SOHB-RELATED"/>
    <property type="match status" value="1"/>
</dbReference>
<comment type="subcellular location">
    <subcellularLocation>
        <location evidence="1">Cell membrane</location>
    </subcellularLocation>
</comment>
<evidence type="ECO:0000256" key="5">
    <source>
        <dbReference type="ARBA" id="ARBA00022692"/>
    </source>
</evidence>
<evidence type="ECO:0000256" key="1">
    <source>
        <dbReference type="ARBA" id="ARBA00004236"/>
    </source>
</evidence>
<keyword evidence="4 14" id="KW-0645">Protease</keyword>
<keyword evidence="8 11" id="KW-1133">Transmembrane helix</keyword>
<evidence type="ECO:0000256" key="2">
    <source>
        <dbReference type="ARBA" id="ARBA00008683"/>
    </source>
</evidence>
<evidence type="ECO:0000256" key="3">
    <source>
        <dbReference type="ARBA" id="ARBA00022475"/>
    </source>
</evidence>
<keyword evidence="3" id="KW-1003">Cell membrane</keyword>
<evidence type="ECO:0000259" key="12">
    <source>
        <dbReference type="Pfam" id="PF01343"/>
    </source>
</evidence>
<dbReference type="SUPFAM" id="SSF52096">
    <property type="entry name" value="ClpP/crotonase"/>
    <property type="match status" value="1"/>
</dbReference>
<evidence type="ECO:0000256" key="7">
    <source>
        <dbReference type="ARBA" id="ARBA00022825"/>
    </source>
</evidence>
<dbReference type="Pfam" id="PF08496">
    <property type="entry name" value="Peptidase_S49_N"/>
    <property type="match status" value="1"/>
</dbReference>
<comment type="caution">
    <text evidence="14">The sequence shown here is derived from an EMBL/GenBank/DDBJ whole genome shotgun (WGS) entry which is preliminary data.</text>
</comment>
<comment type="similarity">
    <text evidence="2">Belongs to the peptidase S49 family.</text>
</comment>
<protein>
    <submittedName>
        <fullName evidence="14">Protease SohB</fullName>
        <ecNumber evidence="14">3.4.21.-</ecNumber>
    </submittedName>
</protein>
<sequence>MGDYLLFLAKTVTVLLAVALALGVTAGLVFRLAGAGRRQAPRPSLRVTEVGSRYDKLARDLRSGMVPAGALRAERRRRNREDKARRMGEARAASQGEKPPKPRVFVLSFHGDVRASRVSALREEVTAILMVANDDDEVVVKLQNPGGLVNDQGLAASQLLRLRDHAIPLTVAVDTVAASGGYMMACVADRIIAAPFAVVGSIGVVTQIPNFHRLLDRFGVDVEQFTGGRYKRTVTMLTPTTDEAREKLKEQIEDTHDLFKEFVADHRPQLDLERVATGEYWYGARAIELGLVDELRTSDDYLVAARERADIYEVSYRQPVGMRDRLLGLAGRVAGTSGLQGVR</sequence>
<dbReference type="Gene3D" id="3.90.226.10">
    <property type="entry name" value="2-enoyl-CoA Hydratase, Chain A, domain 1"/>
    <property type="match status" value="1"/>
</dbReference>
<evidence type="ECO:0000256" key="10">
    <source>
        <dbReference type="SAM" id="MobiDB-lite"/>
    </source>
</evidence>
<evidence type="ECO:0000313" key="15">
    <source>
        <dbReference type="Proteomes" id="UP001612915"/>
    </source>
</evidence>
<feature type="region of interest" description="Disordered" evidence="10">
    <location>
        <begin position="68"/>
        <end position="99"/>
    </location>
</feature>
<dbReference type="Pfam" id="PF01343">
    <property type="entry name" value="Peptidase_S49"/>
    <property type="match status" value="1"/>
</dbReference>
<dbReference type="CDD" id="cd07023">
    <property type="entry name" value="S49_Sppa_N_C"/>
    <property type="match status" value="1"/>
</dbReference>
<keyword evidence="6 14" id="KW-0378">Hydrolase</keyword>
<dbReference type="GO" id="GO:0006508">
    <property type="term" value="P:proteolysis"/>
    <property type="evidence" value="ECO:0007669"/>
    <property type="project" value="UniProtKB-KW"/>
</dbReference>
<name>A0ABW8AJ38_9ACTN</name>
<organism evidence="14 15">
    <name type="scientific">Spongisporangium articulatum</name>
    <dbReference type="NCBI Taxonomy" id="3362603"/>
    <lineage>
        <taxon>Bacteria</taxon>
        <taxon>Bacillati</taxon>
        <taxon>Actinomycetota</taxon>
        <taxon>Actinomycetes</taxon>
        <taxon>Kineosporiales</taxon>
        <taxon>Kineosporiaceae</taxon>
        <taxon>Spongisporangium</taxon>
    </lineage>
</organism>
<reference evidence="14 15" key="1">
    <citation type="submission" date="2024-10" db="EMBL/GenBank/DDBJ databases">
        <title>The Natural Products Discovery Center: Release of the First 8490 Sequenced Strains for Exploring Actinobacteria Biosynthetic Diversity.</title>
        <authorList>
            <person name="Kalkreuter E."/>
            <person name="Kautsar S.A."/>
            <person name="Yang D."/>
            <person name="Bader C.D."/>
            <person name="Teijaro C.N."/>
            <person name="Fluegel L."/>
            <person name="Davis C.M."/>
            <person name="Simpson J.R."/>
            <person name="Lauterbach L."/>
            <person name="Steele A.D."/>
            <person name="Gui C."/>
            <person name="Meng S."/>
            <person name="Li G."/>
            <person name="Viehrig K."/>
            <person name="Ye F."/>
            <person name="Su P."/>
            <person name="Kiefer A.F."/>
            <person name="Nichols A."/>
            <person name="Cepeda A.J."/>
            <person name="Yan W."/>
            <person name="Fan B."/>
            <person name="Jiang Y."/>
            <person name="Adhikari A."/>
            <person name="Zheng C.-J."/>
            <person name="Schuster L."/>
            <person name="Cowan T.M."/>
            <person name="Smanski M.J."/>
            <person name="Chevrette M.G."/>
            <person name="De Carvalho L.P.S."/>
            <person name="Shen B."/>
        </authorList>
    </citation>
    <scope>NUCLEOTIDE SEQUENCE [LARGE SCALE GENOMIC DNA]</scope>
    <source>
        <strain evidence="14 15">NPDC049639</strain>
    </source>
</reference>
<dbReference type="InterPro" id="IPR029045">
    <property type="entry name" value="ClpP/crotonase-like_dom_sf"/>
</dbReference>
<evidence type="ECO:0000256" key="6">
    <source>
        <dbReference type="ARBA" id="ARBA00022801"/>
    </source>
</evidence>
<feature type="domain" description="Peptidase S49 N-terminal proteobacteria" evidence="13">
    <location>
        <begin position="3"/>
        <end position="159"/>
    </location>
</feature>
<evidence type="ECO:0000256" key="8">
    <source>
        <dbReference type="ARBA" id="ARBA00022989"/>
    </source>
</evidence>
<evidence type="ECO:0000256" key="4">
    <source>
        <dbReference type="ARBA" id="ARBA00022670"/>
    </source>
</evidence>
<evidence type="ECO:0000256" key="9">
    <source>
        <dbReference type="ARBA" id="ARBA00023136"/>
    </source>
</evidence>
<dbReference type="InterPro" id="IPR002142">
    <property type="entry name" value="Peptidase_S49"/>
</dbReference>
<keyword evidence="9 11" id="KW-0472">Membrane</keyword>
<accession>A0ABW8AJ38</accession>
<keyword evidence="5 11" id="KW-0812">Transmembrane</keyword>
<dbReference type="InterPro" id="IPR013703">
    <property type="entry name" value="Peptidase_S49_N_proteobac"/>
</dbReference>
<feature type="transmembrane region" description="Helical" evidence="11">
    <location>
        <begin position="12"/>
        <end position="33"/>
    </location>
</feature>
<feature type="domain" description="Peptidase S49" evidence="12">
    <location>
        <begin position="162"/>
        <end position="310"/>
    </location>
</feature>
<dbReference type="EC" id="3.4.21.-" evidence="14"/>
<proteinExistence type="inferred from homology"/>
<dbReference type="NCBIfam" id="NF008745">
    <property type="entry name" value="PRK11778.1"/>
    <property type="match status" value="1"/>
</dbReference>